<feature type="active site" description="Charge relay system" evidence="2">
    <location>
        <position position="295"/>
    </location>
</feature>
<evidence type="ECO:0000313" key="5">
    <source>
        <dbReference type="Proteomes" id="UP000294564"/>
    </source>
</evidence>
<evidence type="ECO:0000256" key="1">
    <source>
        <dbReference type="ARBA" id="ARBA00010884"/>
    </source>
</evidence>
<keyword evidence="5" id="KW-1185">Reference proteome</keyword>
<dbReference type="PANTHER" id="PTHR10794:SF94">
    <property type="entry name" value="ESTERASE YHET-RELATED"/>
    <property type="match status" value="1"/>
</dbReference>
<dbReference type="GO" id="GO:0034338">
    <property type="term" value="F:short-chain carboxylesterase activity"/>
    <property type="evidence" value="ECO:0007669"/>
    <property type="project" value="TreeGrafter"/>
</dbReference>
<protein>
    <recommendedName>
        <fullName evidence="3">AB hydrolase-1 domain-containing protein</fullName>
    </recommendedName>
</protein>
<name>A0A4R2NW20_9FLAO</name>
<accession>A0A4R2NW20</accession>
<dbReference type="Pfam" id="PF00561">
    <property type="entry name" value="Abhydrolase_1"/>
    <property type="match status" value="1"/>
</dbReference>
<dbReference type="RefSeq" id="WP_132794165.1">
    <property type="nucleotide sequence ID" value="NZ_SLXM01000003.1"/>
</dbReference>
<dbReference type="InterPro" id="IPR029058">
    <property type="entry name" value="AB_hydrolase_fold"/>
</dbReference>
<dbReference type="InterPro" id="IPR050960">
    <property type="entry name" value="AB_hydrolase_4_sf"/>
</dbReference>
<dbReference type="PIRSF" id="PIRSF005211">
    <property type="entry name" value="Ab_hydro_YheT"/>
    <property type="match status" value="1"/>
</dbReference>
<dbReference type="OrthoDB" id="332676at2"/>
<gene>
    <name evidence="4" type="ORF">EV195_103134</name>
</gene>
<comment type="caution">
    <text evidence="4">The sequence shown here is derived from an EMBL/GenBank/DDBJ whole genome shotgun (WGS) entry which is preliminary data.</text>
</comment>
<dbReference type="AlphaFoldDB" id="A0A4R2NW20"/>
<dbReference type="PANTHER" id="PTHR10794">
    <property type="entry name" value="ABHYDROLASE DOMAIN-CONTAINING PROTEIN"/>
    <property type="match status" value="1"/>
</dbReference>
<evidence type="ECO:0000259" key="3">
    <source>
        <dbReference type="Pfam" id="PF00561"/>
    </source>
</evidence>
<sequence length="325" mass="37120">MPILKSQLTTKFPFRNPHVNTLYKFFTNKEKPTYQRKRITTWDNDFIDLDFLTSDSFSAVLLIHGLEGSSESSYICSTANYLRDQGYDVIAMNLRSCSGEDNNILKTYHAGKTDDVNFIVNYLIDNYNYTDIVLCGFSLGGNLILKYLGEYNQTVPSNIKGGIAVSVPIDLTSAQAELSKLKNKIYMKEFLRTLKSKVILKSQKFPDYNPDKKLIAKASTFRDFEEIYTAPVFGFDGPEDYWAKASSKPYLSSINHKTLLINAKDDSFLSIDCYPYEIAESSENFYLMTPKYGGHVGFVSTFNDEVFWIENQIVSFIQNQLNTYS</sequence>
<evidence type="ECO:0000256" key="2">
    <source>
        <dbReference type="PIRSR" id="PIRSR005211-1"/>
    </source>
</evidence>
<dbReference type="Proteomes" id="UP000294564">
    <property type="component" value="Unassembled WGS sequence"/>
</dbReference>
<dbReference type="EMBL" id="SLXM01000003">
    <property type="protein sequence ID" value="TCP25774.1"/>
    <property type="molecule type" value="Genomic_DNA"/>
</dbReference>
<organism evidence="4 5">
    <name type="scientific">Tenacibaculum skagerrakense</name>
    <dbReference type="NCBI Taxonomy" id="186571"/>
    <lineage>
        <taxon>Bacteria</taxon>
        <taxon>Pseudomonadati</taxon>
        <taxon>Bacteroidota</taxon>
        <taxon>Flavobacteriia</taxon>
        <taxon>Flavobacteriales</taxon>
        <taxon>Flavobacteriaceae</taxon>
        <taxon>Tenacibaculum</taxon>
    </lineage>
</organism>
<dbReference type="SUPFAM" id="SSF53474">
    <property type="entry name" value="alpha/beta-Hydrolases"/>
    <property type="match status" value="1"/>
</dbReference>
<feature type="active site" description="Charge relay system" evidence="2">
    <location>
        <position position="138"/>
    </location>
</feature>
<reference evidence="4 5" key="1">
    <citation type="submission" date="2019-03" db="EMBL/GenBank/DDBJ databases">
        <title>Genomic Encyclopedia of Type Strains, Phase IV (KMG-IV): sequencing the most valuable type-strain genomes for metagenomic binning, comparative biology and taxonomic classification.</title>
        <authorList>
            <person name="Goeker M."/>
        </authorList>
    </citation>
    <scope>NUCLEOTIDE SEQUENCE [LARGE SCALE GENOMIC DNA]</scope>
    <source>
        <strain evidence="4 5">DSM 14836</strain>
    </source>
</reference>
<feature type="domain" description="AB hydrolase-1" evidence="3">
    <location>
        <begin position="59"/>
        <end position="293"/>
    </location>
</feature>
<evidence type="ECO:0000313" key="4">
    <source>
        <dbReference type="EMBL" id="TCP25774.1"/>
    </source>
</evidence>
<proteinExistence type="inferred from homology"/>
<dbReference type="GO" id="GO:0047372">
    <property type="term" value="F:monoacylglycerol lipase activity"/>
    <property type="evidence" value="ECO:0007669"/>
    <property type="project" value="TreeGrafter"/>
</dbReference>
<dbReference type="InterPro" id="IPR012020">
    <property type="entry name" value="ABHD4"/>
</dbReference>
<dbReference type="InterPro" id="IPR000073">
    <property type="entry name" value="AB_hydrolase_1"/>
</dbReference>
<feature type="active site" description="Charge relay system" evidence="2">
    <location>
        <position position="266"/>
    </location>
</feature>
<dbReference type="Gene3D" id="3.40.50.1820">
    <property type="entry name" value="alpha/beta hydrolase"/>
    <property type="match status" value="1"/>
</dbReference>
<comment type="similarity">
    <text evidence="1">Belongs to the AB hydrolase superfamily. AB hydrolase 4 family.</text>
</comment>